<dbReference type="GeneID" id="10031704"/>
<dbReference type="RefSeq" id="XP_003176387.1">
    <property type="nucleotide sequence ID" value="XM_003176339.1"/>
</dbReference>
<name>E5QZX2_ARTGP</name>
<protein>
    <submittedName>
        <fullName evidence="1">Uncharacterized protein</fullName>
    </submittedName>
</protein>
<dbReference type="EMBL" id="DS989822">
    <property type="protein sequence ID" value="EFQ97435.1"/>
    <property type="molecule type" value="Genomic_DNA"/>
</dbReference>
<accession>E5QZX2</accession>
<dbReference type="Proteomes" id="UP000002669">
    <property type="component" value="Unassembled WGS sequence"/>
</dbReference>
<dbReference type="InParanoid" id="E5QZX2"/>
<evidence type="ECO:0000313" key="2">
    <source>
        <dbReference type="Proteomes" id="UP000002669"/>
    </source>
</evidence>
<keyword evidence="2" id="KW-1185">Reference proteome</keyword>
<dbReference type="VEuPathDB" id="FungiDB:MGYG_00476"/>
<dbReference type="HOGENOM" id="CLU_3105914_0_0_1"/>
<proteinExistence type="predicted"/>
<organism evidence="2">
    <name type="scientific">Arthroderma gypseum (strain ATCC MYA-4604 / CBS 118893)</name>
    <name type="common">Microsporum gypseum</name>
    <dbReference type="NCBI Taxonomy" id="535722"/>
    <lineage>
        <taxon>Eukaryota</taxon>
        <taxon>Fungi</taxon>
        <taxon>Dikarya</taxon>
        <taxon>Ascomycota</taxon>
        <taxon>Pezizomycotina</taxon>
        <taxon>Eurotiomycetes</taxon>
        <taxon>Eurotiomycetidae</taxon>
        <taxon>Onygenales</taxon>
        <taxon>Arthrodermataceae</taxon>
        <taxon>Nannizzia</taxon>
    </lineage>
</organism>
<dbReference type="AlphaFoldDB" id="E5QZX2"/>
<sequence>MFSSAVRGIMAQPSNWIPVRVPPAIPRQRCISNQADLPTYLMPYQYEAARP</sequence>
<gene>
    <name evidence="1" type="ORF">MGYG_00476</name>
</gene>
<evidence type="ECO:0000313" key="1">
    <source>
        <dbReference type="EMBL" id="EFQ97435.1"/>
    </source>
</evidence>
<reference evidence="2" key="1">
    <citation type="journal article" date="2012" name="MBio">
        <title>Comparative genome analysis of Trichophyton rubrum and related dermatophytes reveals candidate genes involved in infection.</title>
        <authorList>
            <person name="Martinez D.A."/>
            <person name="Oliver B.G."/>
            <person name="Graeser Y."/>
            <person name="Goldberg J.M."/>
            <person name="Li W."/>
            <person name="Martinez-Rossi N.M."/>
            <person name="Monod M."/>
            <person name="Shelest E."/>
            <person name="Barton R.C."/>
            <person name="Birch E."/>
            <person name="Brakhage A.A."/>
            <person name="Chen Z."/>
            <person name="Gurr S.J."/>
            <person name="Heiman D."/>
            <person name="Heitman J."/>
            <person name="Kosti I."/>
            <person name="Rossi A."/>
            <person name="Saif S."/>
            <person name="Samalova M."/>
            <person name="Saunders C.W."/>
            <person name="Shea T."/>
            <person name="Summerbell R.C."/>
            <person name="Xu J."/>
            <person name="Young S."/>
            <person name="Zeng Q."/>
            <person name="Birren B.W."/>
            <person name="Cuomo C.A."/>
            <person name="White T.C."/>
        </authorList>
    </citation>
    <scope>NUCLEOTIDE SEQUENCE [LARGE SCALE GENOMIC DNA]</scope>
    <source>
        <strain evidence="2">ATCC MYA-4604 / CBS 118893</strain>
    </source>
</reference>